<evidence type="ECO:0000313" key="2">
    <source>
        <dbReference type="Proteomes" id="UP001501706"/>
    </source>
</evidence>
<organism evidence="1 2">
    <name type="scientific">Pigmentiphaga daeguensis</name>
    <dbReference type="NCBI Taxonomy" id="414049"/>
    <lineage>
        <taxon>Bacteria</taxon>
        <taxon>Pseudomonadati</taxon>
        <taxon>Pseudomonadota</taxon>
        <taxon>Betaproteobacteria</taxon>
        <taxon>Burkholderiales</taxon>
        <taxon>Alcaligenaceae</taxon>
        <taxon>Pigmentiphaga</taxon>
    </lineage>
</organism>
<dbReference type="RefSeq" id="WP_087839042.1">
    <property type="nucleotide sequence ID" value="NZ_BAAAEN010000010.1"/>
</dbReference>
<dbReference type="SUPFAM" id="SSF88723">
    <property type="entry name" value="PIN domain-like"/>
    <property type="match status" value="1"/>
</dbReference>
<dbReference type="InterPro" id="IPR029060">
    <property type="entry name" value="PIN-like_dom_sf"/>
</dbReference>
<dbReference type="EMBL" id="BAAAEN010000010">
    <property type="protein sequence ID" value="GAA0510167.1"/>
    <property type="molecule type" value="Genomic_DNA"/>
</dbReference>
<proteinExistence type="predicted"/>
<name>A0ABP3M1X4_9BURK</name>
<comment type="caution">
    <text evidence="1">The sequence shown here is derived from an EMBL/GenBank/DDBJ whole genome shotgun (WGS) entry which is preliminary data.</text>
</comment>
<sequence>MAYLLDANVFIQAKNLQYGFDFCPAFWSWLDQAYDAGRLCSIRQVGDELTGGGDELAEWALGREDGFFLAPDAAVLTAAQHVSAWVVQQGYEPAAVNTFMQVADFWLVATALTGHHTLVTHEVASASVKKIKIPNVCIGLGVDFMSPYQMLRREQARFVLGPTPT</sequence>
<dbReference type="InterPro" id="IPR016541">
    <property type="entry name" value="UCP008505"/>
</dbReference>
<accession>A0ABP3M1X4</accession>
<dbReference type="Proteomes" id="UP001501706">
    <property type="component" value="Unassembled WGS sequence"/>
</dbReference>
<dbReference type="Pfam" id="PF14367">
    <property type="entry name" value="DUF4411"/>
    <property type="match status" value="1"/>
</dbReference>
<keyword evidence="2" id="KW-1185">Reference proteome</keyword>
<evidence type="ECO:0000313" key="1">
    <source>
        <dbReference type="EMBL" id="GAA0510167.1"/>
    </source>
</evidence>
<reference evidence="2" key="1">
    <citation type="journal article" date="2019" name="Int. J. Syst. Evol. Microbiol.">
        <title>The Global Catalogue of Microorganisms (GCM) 10K type strain sequencing project: providing services to taxonomists for standard genome sequencing and annotation.</title>
        <authorList>
            <consortium name="The Broad Institute Genomics Platform"/>
            <consortium name="The Broad Institute Genome Sequencing Center for Infectious Disease"/>
            <person name="Wu L."/>
            <person name="Ma J."/>
        </authorList>
    </citation>
    <scope>NUCLEOTIDE SEQUENCE [LARGE SCALE GENOMIC DNA]</scope>
    <source>
        <strain evidence="2">JCM 14330</strain>
    </source>
</reference>
<protein>
    <submittedName>
        <fullName evidence="1">DUF4411 family protein</fullName>
    </submittedName>
</protein>
<gene>
    <name evidence="1" type="ORF">GCM10009097_29200</name>
</gene>